<dbReference type="EMBL" id="AAOH01000002">
    <property type="protein sequence ID" value="EAR29359.1"/>
    <property type="molecule type" value="Genomic_DNA"/>
</dbReference>
<feature type="domain" description="ABC3 transporter permease C-terminal" evidence="8">
    <location>
        <begin position="332"/>
        <end position="460"/>
    </location>
</feature>
<feature type="transmembrane region" description="Helical" evidence="7">
    <location>
        <begin position="21"/>
        <end position="40"/>
    </location>
</feature>
<keyword evidence="11" id="KW-1185">Reference proteome</keyword>
<proteinExistence type="inferred from homology"/>
<comment type="caution">
    <text evidence="10">The sequence shown here is derived from an EMBL/GenBank/DDBJ whole genome shotgun (WGS) entry which is preliminary data.</text>
</comment>
<comment type="subcellular location">
    <subcellularLocation>
        <location evidence="1">Cell membrane</location>
        <topology evidence="1">Multi-pass membrane protein</topology>
    </subcellularLocation>
</comment>
<evidence type="ECO:0000256" key="1">
    <source>
        <dbReference type="ARBA" id="ARBA00004651"/>
    </source>
</evidence>
<dbReference type="PANTHER" id="PTHR30489">
    <property type="entry name" value="LIPOPROTEIN-RELEASING SYSTEM TRANSMEMBRANE PROTEIN LOLE"/>
    <property type="match status" value="1"/>
</dbReference>
<comment type="similarity">
    <text evidence="2">Belongs to the ABC-4 integral membrane protein family. LolC/E subfamily.</text>
</comment>
<gene>
    <name evidence="10" type="ORF">PTD2_11104</name>
</gene>
<dbReference type="InterPro" id="IPR051447">
    <property type="entry name" value="Lipoprotein-release_system"/>
</dbReference>
<keyword evidence="5 7" id="KW-1133">Transmembrane helix</keyword>
<protein>
    <submittedName>
        <fullName evidence="10">ABC-type transport system involved in lipoprotein release permease component-like</fullName>
    </submittedName>
</protein>
<evidence type="ECO:0000313" key="11">
    <source>
        <dbReference type="Proteomes" id="UP000006201"/>
    </source>
</evidence>
<name>A4C5V5_9GAMM</name>
<dbReference type="eggNOG" id="COG4591">
    <property type="taxonomic scope" value="Bacteria"/>
</dbReference>
<dbReference type="PANTHER" id="PTHR30489:SF0">
    <property type="entry name" value="LIPOPROTEIN-RELEASING SYSTEM TRANSMEMBRANE PROTEIN LOLE"/>
    <property type="match status" value="1"/>
</dbReference>
<feature type="transmembrane region" description="Helical" evidence="7">
    <location>
        <begin position="327"/>
        <end position="352"/>
    </location>
</feature>
<dbReference type="Pfam" id="PF02687">
    <property type="entry name" value="FtsX"/>
    <property type="match status" value="1"/>
</dbReference>
<keyword evidence="6 7" id="KW-0472">Membrane</keyword>
<keyword evidence="4 7" id="KW-0812">Transmembrane</keyword>
<dbReference type="GO" id="GO:0098797">
    <property type="term" value="C:plasma membrane protein complex"/>
    <property type="evidence" value="ECO:0007669"/>
    <property type="project" value="TreeGrafter"/>
</dbReference>
<dbReference type="AlphaFoldDB" id="A4C5V5"/>
<evidence type="ECO:0000256" key="5">
    <source>
        <dbReference type="ARBA" id="ARBA00022989"/>
    </source>
</evidence>
<dbReference type="InterPro" id="IPR025857">
    <property type="entry name" value="MacB_PCD"/>
</dbReference>
<evidence type="ECO:0000259" key="8">
    <source>
        <dbReference type="Pfam" id="PF02687"/>
    </source>
</evidence>
<dbReference type="HOGENOM" id="CLU_000604_8_6_6"/>
<keyword evidence="3" id="KW-1003">Cell membrane</keyword>
<accession>A4C5V5</accession>
<evidence type="ECO:0000313" key="10">
    <source>
        <dbReference type="EMBL" id="EAR29359.1"/>
    </source>
</evidence>
<evidence type="ECO:0000256" key="7">
    <source>
        <dbReference type="SAM" id="Phobius"/>
    </source>
</evidence>
<dbReference type="InterPro" id="IPR003838">
    <property type="entry name" value="ABC3_permease_C"/>
</dbReference>
<evidence type="ECO:0000256" key="3">
    <source>
        <dbReference type="ARBA" id="ARBA00022475"/>
    </source>
</evidence>
<feature type="transmembrane region" description="Helical" evidence="7">
    <location>
        <begin position="435"/>
        <end position="455"/>
    </location>
</feature>
<feature type="domain" description="MacB-like periplasmic core" evidence="9">
    <location>
        <begin position="19"/>
        <end position="141"/>
    </location>
</feature>
<keyword evidence="10" id="KW-0449">Lipoprotein</keyword>
<evidence type="ECO:0000256" key="4">
    <source>
        <dbReference type="ARBA" id="ARBA00022692"/>
    </source>
</evidence>
<organism evidence="10 11">
    <name type="scientific">Pseudoalteromonas tunicata D2</name>
    <dbReference type="NCBI Taxonomy" id="87626"/>
    <lineage>
        <taxon>Bacteria</taxon>
        <taxon>Pseudomonadati</taxon>
        <taxon>Pseudomonadota</taxon>
        <taxon>Gammaproteobacteria</taxon>
        <taxon>Alteromonadales</taxon>
        <taxon>Pseudoalteromonadaceae</taxon>
        <taxon>Pseudoalteromonas</taxon>
    </lineage>
</organism>
<dbReference type="OrthoDB" id="9770036at2"/>
<evidence type="ECO:0000259" key="9">
    <source>
        <dbReference type="Pfam" id="PF12704"/>
    </source>
</evidence>
<dbReference type="STRING" id="87626.PTD2_11104"/>
<dbReference type="GO" id="GO:0044874">
    <property type="term" value="P:lipoprotein localization to outer membrane"/>
    <property type="evidence" value="ECO:0007669"/>
    <property type="project" value="TreeGrafter"/>
</dbReference>
<reference evidence="10 11" key="1">
    <citation type="submission" date="2006-02" db="EMBL/GenBank/DDBJ databases">
        <authorList>
            <person name="Moran M.A."/>
            <person name="Kjelleberg S."/>
            <person name="Egan S."/>
            <person name="Saunders N."/>
            <person name="Thomas T."/>
            <person name="Ferriera S."/>
            <person name="Johnson J."/>
            <person name="Kravitz S."/>
            <person name="Halpern A."/>
            <person name="Remington K."/>
            <person name="Beeson K."/>
            <person name="Tran B."/>
            <person name="Rogers Y.-H."/>
            <person name="Friedman R."/>
            <person name="Venter J.C."/>
        </authorList>
    </citation>
    <scope>NUCLEOTIDE SEQUENCE [LARGE SCALE GENOMIC DNA]</scope>
    <source>
        <strain evidence="10 11">D2</strain>
    </source>
</reference>
<dbReference type="Proteomes" id="UP000006201">
    <property type="component" value="Unassembled WGS sequence"/>
</dbReference>
<evidence type="ECO:0000256" key="2">
    <source>
        <dbReference type="ARBA" id="ARBA00005236"/>
    </source>
</evidence>
<dbReference type="Pfam" id="PF12704">
    <property type="entry name" value="MacB_PCD"/>
    <property type="match status" value="1"/>
</dbReference>
<dbReference type="RefSeq" id="WP_009837233.1">
    <property type="nucleotide sequence ID" value="NZ_AAOH01000002.1"/>
</dbReference>
<sequence>MGLFIRLAWRNLIRNRKRSAVTALGITLGIGFCITTLAIMDGLSNDLITGTTQGQVGHVQVHQKEYLAKRQVQQTIANNEDILEQLRAIGGVKGAAARLYSFGYLTRGNKSIGVSLAGIEPTEEVNVTSIAEQIIEGEFLSAPTPWPQGQALTSEQELLDKQLTDQAIADAFAELEGDMSTASVTLQEQTDQLIDILAPLPEVAPKVILGVKLAKNLQAQIGDKVVLLYETSLGAQHSLELQVAGISRQGTDLIDRTRIVFHFNDLQKLLQLPNQSHEIALSSDSLQKVDALQQQVQTVLSSHTDLTVQSWSQLRPDILALIKSNQALMGTLVFIIFLIAGVGVMNAMLVSVMERRKELSLLKALGLKGGNVVWLVTVETLLLTFVASLAGIAMGLILGSYLQQNGWDISQFGEFSLAGVGMTSALKAKLTVENVITPVVVMFIIAILAALYPAFSAARLVPAQGMRAT</sequence>
<feature type="transmembrane region" description="Helical" evidence="7">
    <location>
        <begin position="372"/>
        <end position="398"/>
    </location>
</feature>
<evidence type="ECO:0000256" key="6">
    <source>
        <dbReference type="ARBA" id="ARBA00023136"/>
    </source>
</evidence>